<gene>
    <name evidence="1" type="ORF">M407DRAFT_8761</name>
</gene>
<accession>A0A0C3KTI7</accession>
<evidence type="ECO:0008006" key="3">
    <source>
        <dbReference type="Google" id="ProtNLM"/>
    </source>
</evidence>
<evidence type="ECO:0000313" key="1">
    <source>
        <dbReference type="EMBL" id="KIO24783.1"/>
    </source>
</evidence>
<dbReference type="AlphaFoldDB" id="A0A0C3KTI7"/>
<reference evidence="2" key="2">
    <citation type="submission" date="2015-01" db="EMBL/GenBank/DDBJ databases">
        <title>Evolutionary Origins and Diversification of the Mycorrhizal Mutualists.</title>
        <authorList>
            <consortium name="DOE Joint Genome Institute"/>
            <consortium name="Mycorrhizal Genomics Consortium"/>
            <person name="Kohler A."/>
            <person name="Kuo A."/>
            <person name="Nagy L.G."/>
            <person name="Floudas D."/>
            <person name="Copeland A."/>
            <person name="Barry K.W."/>
            <person name="Cichocki N."/>
            <person name="Veneault-Fourrey C."/>
            <person name="LaButti K."/>
            <person name="Lindquist E.A."/>
            <person name="Lipzen A."/>
            <person name="Lundell T."/>
            <person name="Morin E."/>
            <person name="Murat C."/>
            <person name="Riley R."/>
            <person name="Ohm R."/>
            <person name="Sun H."/>
            <person name="Tunlid A."/>
            <person name="Henrissat B."/>
            <person name="Grigoriev I.V."/>
            <person name="Hibbett D.S."/>
            <person name="Martin F."/>
        </authorList>
    </citation>
    <scope>NUCLEOTIDE SEQUENCE [LARGE SCALE GENOMIC DNA]</scope>
    <source>
        <strain evidence="2">MUT 4182</strain>
    </source>
</reference>
<protein>
    <recommendedName>
        <fullName evidence="3">Pyridoxamine 5'-phosphate oxidase putative domain-containing protein</fullName>
    </recommendedName>
</protein>
<evidence type="ECO:0000313" key="2">
    <source>
        <dbReference type="Proteomes" id="UP000054248"/>
    </source>
</evidence>
<organism evidence="1 2">
    <name type="scientific">Tulasnella calospora MUT 4182</name>
    <dbReference type="NCBI Taxonomy" id="1051891"/>
    <lineage>
        <taxon>Eukaryota</taxon>
        <taxon>Fungi</taxon>
        <taxon>Dikarya</taxon>
        <taxon>Basidiomycota</taxon>
        <taxon>Agaricomycotina</taxon>
        <taxon>Agaricomycetes</taxon>
        <taxon>Cantharellales</taxon>
        <taxon>Tulasnellaceae</taxon>
        <taxon>Tulasnella</taxon>
    </lineage>
</organism>
<sequence length="156" mass="16573">MSSGAIVCDDLPTQVVSCLSATGLQSPLSVASVASAGLISVAPLSFRSSQSFRVINSKQCIYEAAFDDDEETLQNIRTDGRVTLQFEVAPPTTPPSSVFPSAQLVKIQGTGLVYERGSSPYNAVFPILSPWSPRAIVSIQVQRVLIDSPDQSPLST</sequence>
<keyword evidence="2" id="KW-1185">Reference proteome</keyword>
<dbReference type="Proteomes" id="UP000054248">
    <property type="component" value="Unassembled WGS sequence"/>
</dbReference>
<dbReference type="EMBL" id="KN823054">
    <property type="protein sequence ID" value="KIO24783.1"/>
    <property type="molecule type" value="Genomic_DNA"/>
</dbReference>
<dbReference type="HOGENOM" id="CLU_1688019_0_0_1"/>
<name>A0A0C3KTI7_9AGAM</name>
<proteinExistence type="predicted"/>
<reference evidence="1 2" key="1">
    <citation type="submission" date="2014-04" db="EMBL/GenBank/DDBJ databases">
        <authorList>
            <consortium name="DOE Joint Genome Institute"/>
            <person name="Kuo A."/>
            <person name="Girlanda M."/>
            <person name="Perotto S."/>
            <person name="Kohler A."/>
            <person name="Nagy L.G."/>
            <person name="Floudas D."/>
            <person name="Copeland A."/>
            <person name="Barry K.W."/>
            <person name="Cichocki N."/>
            <person name="Veneault-Fourrey C."/>
            <person name="LaButti K."/>
            <person name="Lindquist E.A."/>
            <person name="Lipzen A."/>
            <person name="Lundell T."/>
            <person name="Morin E."/>
            <person name="Murat C."/>
            <person name="Sun H."/>
            <person name="Tunlid A."/>
            <person name="Henrissat B."/>
            <person name="Grigoriev I.V."/>
            <person name="Hibbett D.S."/>
            <person name="Martin F."/>
            <person name="Nordberg H.P."/>
            <person name="Cantor M.N."/>
            <person name="Hua S.X."/>
        </authorList>
    </citation>
    <scope>NUCLEOTIDE SEQUENCE [LARGE SCALE GENOMIC DNA]</scope>
    <source>
        <strain evidence="1 2">MUT 4182</strain>
    </source>
</reference>
<dbReference type="OrthoDB" id="539398at2759"/>